<evidence type="ECO:0000256" key="1">
    <source>
        <dbReference type="SAM" id="MobiDB-lite"/>
    </source>
</evidence>
<accession>A0A0D9ZVW1</accession>
<evidence type="ECO:0000313" key="2">
    <source>
        <dbReference type="EnsemblPlants" id="OGLUM05G08070.1"/>
    </source>
</evidence>
<name>A0A0D9ZVW1_9ORYZ</name>
<dbReference type="AlphaFoldDB" id="A0A0D9ZVW1"/>
<keyword evidence="3" id="KW-1185">Reference proteome</keyword>
<dbReference type="Gramene" id="OGLUM05G08070.1">
    <property type="protein sequence ID" value="OGLUM05G08070.1"/>
    <property type="gene ID" value="OGLUM05G08070"/>
</dbReference>
<reference evidence="2" key="2">
    <citation type="submission" date="2018-05" db="EMBL/GenBank/DDBJ databases">
        <title>OgluRS3 (Oryza glumaepatula Reference Sequence Version 3).</title>
        <authorList>
            <person name="Zhang J."/>
            <person name="Kudrna D."/>
            <person name="Lee S."/>
            <person name="Talag J."/>
            <person name="Welchert J."/>
            <person name="Wing R.A."/>
        </authorList>
    </citation>
    <scope>NUCLEOTIDE SEQUENCE [LARGE SCALE GENOMIC DNA]</scope>
</reference>
<dbReference type="Proteomes" id="UP000026961">
    <property type="component" value="Chromosome 5"/>
</dbReference>
<proteinExistence type="predicted"/>
<organism evidence="2">
    <name type="scientific">Oryza glumipatula</name>
    <dbReference type="NCBI Taxonomy" id="40148"/>
    <lineage>
        <taxon>Eukaryota</taxon>
        <taxon>Viridiplantae</taxon>
        <taxon>Streptophyta</taxon>
        <taxon>Embryophyta</taxon>
        <taxon>Tracheophyta</taxon>
        <taxon>Spermatophyta</taxon>
        <taxon>Magnoliopsida</taxon>
        <taxon>Liliopsida</taxon>
        <taxon>Poales</taxon>
        <taxon>Poaceae</taxon>
        <taxon>BOP clade</taxon>
        <taxon>Oryzoideae</taxon>
        <taxon>Oryzeae</taxon>
        <taxon>Oryzinae</taxon>
        <taxon>Oryza</taxon>
    </lineage>
</organism>
<protein>
    <submittedName>
        <fullName evidence="2">Uncharacterized protein</fullName>
    </submittedName>
</protein>
<evidence type="ECO:0000313" key="3">
    <source>
        <dbReference type="Proteomes" id="UP000026961"/>
    </source>
</evidence>
<dbReference type="EnsemblPlants" id="OGLUM05G08070.1">
    <property type="protein sequence ID" value="OGLUM05G08070.1"/>
    <property type="gene ID" value="OGLUM05G08070"/>
</dbReference>
<dbReference type="HOGENOM" id="CLU_1770955_0_0_1"/>
<sequence>MGLLAASPSLQGSPAASPSLSRLHLPRGRASSSFFLLIPAAWWGDVGQGGQRRAVRWRGDAAAAGREQAGGGRRGKSCAWATGDGGGAAEGGAYPGLCCCLSLPLDRISLWLTVSLLLQVAEQLWVVTAHRRKTERAEGEVLAILES</sequence>
<reference evidence="2" key="1">
    <citation type="submission" date="2015-04" db="UniProtKB">
        <authorList>
            <consortium name="EnsemblPlants"/>
        </authorList>
    </citation>
    <scope>IDENTIFICATION</scope>
</reference>
<feature type="region of interest" description="Disordered" evidence="1">
    <location>
        <begin position="1"/>
        <end position="21"/>
    </location>
</feature>
<feature type="compositionally biased region" description="Polar residues" evidence="1">
    <location>
        <begin position="8"/>
        <end position="20"/>
    </location>
</feature>